<gene>
    <name evidence="1" type="ORF">MENTE1834_LOCUS13124</name>
</gene>
<name>A0ACB0YJM3_MELEN</name>
<evidence type="ECO:0000313" key="2">
    <source>
        <dbReference type="Proteomes" id="UP001497535"/>
    </source>
</evidence>
<organism evidence="1 2">
    <name type="scientific">Meloidogyne enterolobii</name>
    <name type="common">Root-knot nematode worm</name>
    <name type="synonym">Meloidogyne mayaguensis</name>
    <dbReference type="NCBI Taxonomy" id="390850"/>
    <lineage>
        <taxon>Eukaryota</taxon>
        <taxon>Metazoa</taxon>
        <taxon>Ecdysozoa</taxon>
        <taxon>Nematoda</taxon>
        <taxon>Chromadorea</taxon>
        <taxon>Rhabditida</taxon>
        <taxon>Tylenchina</taxon>
        <taxon>Tylenchomorpha</taxon>
        <taxon>Tylenchoidea</taxon>
        <taxon>Meloidogynidae</taxon>
        <taxon>Meloidogyninae</taxon>
        <taxon>Meloidogyne</taxon>
    </lineage>
</organism>
<proteinExistence type="predicted"/>
<dbReference type="EMBL" id="CAVMJV010000014">
    <property type="protein sequence ID" value="CAK5049803.1"/>
    <property type="molecule type" value="Genomic_DNA"/>
</dbReference>
<evidence type="ECO:0000313" key="1">
    <source>
        <dbReference type="EMBL" id="CAK5049803.1"/>
    </source>
</evidence>
<protein>
    <submittedName>
        <fullName evidence="1">Uncharacterized protein</fullName>
    </submittedName>
</protein>
<comment type="caution">
    <text evidence="1">The sequence shown here is derived from an EMBL/GenBank/DDBJ whole genome shotgun (WGS) entry which is preliminary data.</text>
</comment>
<dbReference type="Proteomes" id="UP001497535">
    <property type="component" value="Unassembled WGS sequence"/>
</dbReference>
<reference evidence="1" key="1">
    <citation type="submission" date="2023-11" db="EMBL/GenBank/DDBJ databases">
        <authorList>
            <person name="Poullet M."/>
        </authorList>
    </citation>
    <scope>NUCLEOTIDE SEQUENCE</scope>
    <source>
        <strain evidence="1">E1834</strain>
    </source>
</reference>
<accession>A0ACB0YJM3</accession>
<keyword evidence="2" id="KW-1185">Reference proteome</keyword>
<sequence>MGNSASEHHHQGGRFFRPENLSNDPTAFRVFIKKKNKFIPGWLKVNDDEILFMRGSSHFQCWSLAHLRRYGYTCSGVFFFESGRRCATGEGLHTFQSHQAERIFHMVQSKIKIEEYARYSRLGSAASNTNNNTPVRVNSLVPAPLASQRIHPVQRFSSAPSPCNVPTPTVPTAPPPYTALYQEVRRAQQNASPSCPSVISAVSTTVAGANCCTNRVERPRSVVSNIEHGTAIHPHRTMRPHAINGNTSSSTLNQHILQQQQHGYITPSIPSQMHHSLAISASGSCLMDASFHSALDANGSITNGGSPWASQQQLERGEIVMEHVLGNNEDSASTGGRRRLLGPGRHLSSNLQQQRGTLPLRVPVPPPVQSTSDYNNQSLTHSCAACSPSTLSNNNNCPPPPPPPRDQKRLNTHAYVNIDLKTTKGQPSNLSVRELRQQQKNNTSTDRRMEFLISGPGAFQLSSPNRSCAINNNSLQPPSISFNTNSSTPSCSAFSPTSPMQHSFHAFCPINNNENLQQQFQTSPYSLSPYRQQQNQQQLGWNRREIEDPCHRLMSQSISGALPPSPSGIFPYNGNGGANNNDSRQLSLYGKTSNSLEQIATGRTAPAPLPLQYSTTKQQNGYRALNSGSRQQLLQPNNNEGGGGSSSCSTLITSSTNTMGEDL</sequence>